<dbReference type="SUPFAM" id="SSF140864">
    <property type="entry name" value="TROVE domain-like"/>
    <property type="match status" value="1"/>
</dbReference>
<name>A0A1T3FCK9_ELIME</name>
<comment type="caution">
    <text evidence="2">The sequence shown here is derived from an EMBL/GenBank/DDBJ whole genome shotgun (WGS) entry which is preliminary data.</text>
</comment>
<dbReference type="PANTHER" id="PTHR44791">
    <property type="entry name" value="TELOMERASE PROTEIN COMPONENT 1 TEP1"/>
    <property type="match status" value="1"/>
</dbReference>
<evidence type="ECO:0000313" key="3">
    <source>
        <dbReference type="Proteomes" id="UP000188947"/>
    </source>
</evidence>
<dbReference type="AlphaFoldDB" id="A0A1T3FCK9"/>
<proteinExistence type="predicted"/>
<dbReference type="Pfam" id="PF05731">
    <property type="entry name" value="TROVE"/>
    <property type="match status" value="1"/>
</dbReference>
<keyword evidence="3" id="KW-1185">Reference proteome</keyword>
<accession>A0A1T3FCK9</accession>
<dbReference type="eggNOG" id="COG2304">
    <property type="taxonomic scope" value="Bacteria"/>
</dbReference>
<dbReference type="EMBL" id="MPOG01000018">
    <property type="protein sequence ID" value="OOH93388.1"/>
    <property type="molecule type" value="Genomic_DNA"/>
</dbReference>
<evidence type="ECO:0000313" key="2">
    <source>
        <dbReference type="EMBL" id="OOH93388.1"/>
    </source>
</evidence>
<protein>
    <submittedName>
        <fullName evidence="2">TROVE domain-containing protein</fullName>
    </submittedName>
</protein>
<organism evidence="2 3">
    <name type="scientific">Elizabethkingia meningoseptica</name>
    <name type="common">Chryseobacterium meningosepticum</name>
    <dbReference type="NCBI Taxonomy" id="238"/>
    <lineage>
        <taxon>Bacteria</taxon>
        <taxon>Pseudomonadati</taxon>
        <taxon>Bacteroidota</taxon>
        <taxon>Flavobacteriia</taxon>
        <taxon>Flavobacteriales</taxon>
        <taxon>Weeksellaceae</taxon>
        <taxon>Elizabethkingia</taxon>
    </lineage>
</organism>
<dbReference type="Proteomes" id="UP000188947">
    <property type="component" value="Unassembled WGS sequence"/>
</dbReference>
<dbReference type="InterPro" id="IPR052652">
    <property type="entry name" value="Telomerase_Complex_Comp"/>
</dbReference>
<sequence length="459" mass="51662">MSKFNTKKSIFKSGIIAGKKTEAAGKYSDYELLRRVTLANLLFESDYYQPADEIMAQIEALCFKVSGQQIIDLAVECRFEQKLRHTPLWLLILANEIHDAPVKEAIAKIANRPDMTIDLLQMLKARNGSYKMSKSVKKGIAKAFDQYDEYQIAKYRKSNMKLSLVDVVNLVHPKPTAKNEQALKALVEDSLKPANTWEVALSMGADKKETFERMIDEKSLGALAILRNLRNMKEAALSRKIIREAIAQVKSNWLTPLNFLAAQRNAPEYTSYINDAMKNCFAQEKIGGTTILAIDVSGSMGQVTSSNSRFSRMDLAFAMAAVGSYIFEDLILVFTAGNDYNRKGKHMVWDNSKGLGIFKNFRNIYNELGGGGIFTYQLCEWLKEKGYAKDANRLVVISDSQDIDASYGLKKKPDTTPYKTSYIIDISSHTHGIKTGNWTAEINGWSDKVFHYIKALENN</sequence>
<dbReference type="InterPro" id="IPR008858">
    <property type="entry name" value="TROVE_dom"/>
</dbReference>
<dbReference type="STRING" id="238.BBD35_01020"/>
<dbReference type="GO" id="GO:0003720">
    <property type="term" value="F:telomerase activity"/>
    <property type="evidence" value="ECO:0007669"/>
    <property type="project" value="TreeGrafter"/>
</dbReference>
<gene>
    <name evidence="2" type="ORF">BMF97_15645</name>
</gene>
<dbReference type="SUPFAM" id="SSF53300">
    <property type="entry name" value="vWA-like"/>
    <property type="match status" value="1"/>
</dbReference>
<dbReference type="PANTHER" id="PTHR44791:SF1">
    <property type="entry name" value="TELOMERASE PROTEIN COMPONENT 1"/>
    <property type="match status" value="1"/>
</dbReference>
<feature type="domain" description="TROVE" evidence="1">
    <location>
        <begin position="16"/>
        <end position="308"/>
    </location>
</feature>
<dbReference type="RefSeq" id="WP_070905316.1">
    <property type="nucleotide sequence ID" value="NZ_CP016378.1"/>
</dbReference>
<dbReference type="OrthoDB" id="208855at2"/>
<reference evidence="2 3" key="1">
    <citation type="submission" date="2016-11" db="EMBL/GenBank/DDBJ databases">
        <title>Genome sequence and comparative genomic analysis of clinical strain Elizabethkingia meningoseptica 61421 PRCM.</title>
        <authorList>
            <person name="Wang M."/>
            <person name="Hu S."/>
            <person name="Cao L."/>
            <person name="Jiang T."/>
            <person name="Zhou Y."/>
            <person name="Ming D."/>
        </authorList>
    </citation>
    <scope>NUCLEOTIDE SEQUENCE [LARGE SCALE GENOMIC DNA]</scope>
    <source>
        <strain evidence="2 3">61421 PRCM</strain>
    </source>
</reference>
<evidence type="ECO:0000259" key="1">
    <source>
        <dbReference type="PROSITE" id="PS50988"/>
    </source>
</evidence>
<dbReference type="InterPro" id="IPR037214">
    <property type="entry name" value="TROVE_dom_sf"/>
</dbReference>
<dbReference type="InterPro" id="IPR036465">
    <property type="entry name" value="vWFA_dom_sf"/>
</dbReference>
<dbReference type="GO" id="GO:0070034">
    <property type="term" value="F:telomerase RNA binding"/>
    <property type="evidence" value="ECO:0007669"/>
    <property type="project" value="TreeGrafter"/>
</dbReference>
<dbReference type="PROSITE" id="PS50988">
    <property type="entry name" value="TROVE"/>
    <property type="match status" value="1"/>
</dbReference>
<dbReference type="Gene3D" id="3.40.50.410">
    <property type="entry name" value="von Willebrand factor, type A domain"/>
    <property type="match status" value="1"/>
</dbReference>
<dbReference type="GO" id="GO:0000722">
    <property type="term" value="P:telomere maintenance via recombination"/>
    <property type="evidence" value="ECO:0007669"/>
    <property type="project" value="TreeGrafter"/>
</dbReference>